<protein>
    <recommendedName>
        <fullName evidence="4">Rx N-terminal domain-containing protein</fullName>
    </recommendedName>
</protein>
<dbReference type="Proteomes" id="UP001174677">
    <property type="component" value="Chromosome 14"/>
</dbReference>
<accession>A0ABQ9L2D5</accession>
<evidence type="ECO:0000313" key="2">
    <source>
        <dbReference type="EMBL" id="KAJ9158850.1"/>
    </source>
</evidence>
<name>A0ABQ9L2D5_HEVBR</name>
<gene>
    <name evidence="2" type="ORF">P3X46_024395</name>
</gene>
<sequence length="310" mass="34819">MVPLVERLSKLCFKLENLHDHRLPEALSASLQAFRYDVSSCITHQLLLNSNPAGLDTLSLEWIHKCFQVLPMINKAFAKLVVEIDYHASKWEAKTMEEYLNYSLDLLDLLNYFSSALSHLGLARLSLSHALSLVKSSPSSAMERLKMIEFKSLRKEFKDQENKEDEKKRSSSDKEWVILQALLELRSTGFWVCSIVLAGLCGDDRAYLKMRRAAGALSNPALINLDSIICGVVTEKGCVLKEVRELKDSADCLAAAIASKNGSDAAEEMQRKLQEFEKLLDGLSKEVNCLFSELLAGRKELLNGIRIQKP</sequence>
<dbReference type="EMBL" id="JARPOI010000014">
    <property type="protein sequence ID" value="KAJ9158850.1"/>
    <property type="molecule type" value="Genomic_DNA"/>
</dbReference>
<comment type="caution">
    <text evidence="2">The sequence shown here is derived from an EMBL/GenBank/DDBJ whole genome shotgun (WGS) entry which is preliminary data.</text>
</comment>
<organism evidence="2 3">
    <name type="scientific">Hevea brasiliensis</name>
    <name type="common">Para rubber tree</name>
    <name type="synonym">Siphonia brasiliensis</name>
    <dbReference type="NCBI Taxonomy" id="3981"/>
    <lineage>
        <taxon>Eukaryota</taxon>
        <taxon>Viridiplantae</taxon>
        <taxon>Streptophyta</taxon>
        <taxon>Embryophyta</taxon>
        <taxon>Tracheophyta</taxon>
        <taxon>Spermatophyta</taxon>
        <taxon>Magnoliopsida</taxon>
        <taxon>eudicotyledons</taxon>
        <taxon>Gunneridae</taxon>
        <taxon>Pentapetalae</taxon>
        <taxon>rosids</taxon>
        <taxon>fabids</taxon>
        <taxon>Malpighiales</taxon>
        <taxon>Euphorbiaceae</taxon>
        <taxon>Crotonoideae</taxon>
        <taxon>Micrandreae</taxon>
        <taxon>Hevea</taxon>
    </lineage>
</organism>
<dbReference type="Pfam" id="PF03087">
    <property type="entry name" value="BPS1"/>
    <property type="match status" value="1"/>
</dbReference>
<dbReference type="InterPro" id="IPR004320">
    <property type="entry name" value="BPS1_pln"/>
</dbReference>
<evidence type="ECO:0000256" key="1">
    <source>
        <dbReference type="SAM" id="Coils"/>
    </source>
</evidence>
<keyword evidence="3" id="KW-1185">Reference proteome</keyword>
<proteinExistence type="predicted"/>
<dbReference type="PANTHER" id="PTHR31509">
    <property type="entry name" value="BPS1-LIKE PROTEIN"/>
    <property type="match status" value="1"/>
</dbReference>
<reference evidence="2" key="1">
    <citation type="journal article" date="2023" name="Plant Biotechnol. J.">
        <title>Chromosome-level wild Hevea brasiliensis genome provides new tools for genomic-assisted breeding and valuable loci to elevate rubber yield.</title>
        <authorList>
            <person name="Cheng H."/>
            <person name="Song X."/>
            <person name="Hu Y."/>
            <person name="Wu T."/>
            <person name="Yang Q."/>
            <person name="An Z."/>
            <person name="Feng S."/>
            <person name="Deng Z."/>
            <person name="Wu W."/>
            <person name="Zeng X."/>
            <person name="Tu M."/>
            <person name="Wang X."/>
            <person name="Huang H."/>
        </authorList>
    </citation>
    <scope>NUCLEOTIDE SEQUENCE</scope>
    <source>
        <strain evidence="2">MT/VB/25A 57/8</strain>
    </source>
</reference>
<evidence type="ECO:0008006" key="4">
    <source>
        <dbReference type="Google" id="ProtNLM"/>
    </source>
</evidence>
<keyword evidence="1" id="KW-0175">Coiled coil</keyword>
<feature type="coiled-coil region" evidence="1">
    <location>
        <begin position="266"/>
        <end position="293"/>
    </location>
</feature>
<evidence type="ECO:0000313" key="3">
    <source>
        <dbReference type="Proteomes" id="UP001174677"/>
    </source>
</evidence>